<dbReference type="STRING" id="1121881.SAMN02745225_01965"/>
<evidence type="ECO:0000259" key="11">
    <source>
        <dbReference type="SMART" id="SM00382"/>
    </source>
</evidence>
<dbReference type="InterPro" id="IPR025662">
    <property type="entry name" value="Sigma_54_int_dom_ATP-bd_1"/>
</dbReference>
<dbReference type="GO" id="GO:0006281">
    <property type="term" value="P:DNA repair"/>
    <property type="evidence" value="ECO:0007669"/>
    <property type="project" value="UniProtKB-KW"/>
</dbReference>
<dbReference type="OrthoDB" id="9806954at2"/>
<dbReference type="PANTHER" id="PTHR11059">
    <property type="entry name" value="DNA REPAIR PROTEIN RECN"/>
    <property type="match status" value="1"/>
</dbReference>
<evidence type="ECO:0000256" key="7">
    <source>
        <dbReference type="ARBA" id="ARBA00023204"/>
    </source>
</evidence>
<feature type="coiled-coil region" evidence="10">
    <location>
        <begin position="138"/>
        <end position="182"/>
    </location>
</feature>
<evidence type="ECO:0000256" key="4">
    <source>
        <dbReference type="ARBA" id="ARBA00022741"/>
    </source>
</evidence>
<accession>A0A1M4XBD5</accession>
<dbReference type="InterPro" id="IPR003593">
    <property type="entry name" value="AAA+_ATPase"/>
</dbReference>
<dbReference type="CDD" id="cd03241">
    <property type="entry name" value="ABC_RecN"/>
    <property type="match status" value="1"/>
</dbReference>
<dbReference type="AlphaFoldDB" id="A0A1M4XBD5"/>
<evidence type="ECO:0000256" key="2">
    <source>
        <dbReference type="ARBA" id="ARBA00009441"/>
    </source>
</evidence>
<evidence type="ECO:0000256" key="1">
    <source>
        <dbReference type="ARBA" id="ARBA00003618"/>
    </source>
</evidence>
<dbReference type="InterPro" id="IPR003395">
    <property type="entry name" value="RecF/RecN/SMC_N"/>
</dbReference>
<dbReference type="InterPro" id="IPR004604">
    <property type="entry name" value="DNA_recomb/repair_RecN"/>
</dbReference>
<organism evidence="12 13">
    <name type="scientific">Ferrithrix thermotolerans DSM 19514</name>
    <dbReference type="NCBI Taxonomy" id="1121881"/>
    <lineage>
        <taxon>Bacteria</taxon>
        <taxon>Bacillati</taxon>
        <taxon>Actinomycetota</taxon>
        <taxon>Acidimicrobiia</taxon>
        <taxon>Acidimicrobiales</taxon>
        <taxon>Acidimicrobiaceae</taxon>
        <taxon>Ferrithrix</taxon>
    </lineage>
</organism>
<protein>
    <recommendedName>
        <fullName evidence="3 9">DNA repair protein RecN</fullName>
    </recommendedName>
    <alternativeName>
        <fullName evidence="8 9">Recombination protein N</fullName>
    </alternativeName>
</protein>
<dbReference type="EMBL" id="FQUL01000036">
    <property type="protein sequence ID" value="SHE90720.1"/>
    <property type="molecule type" value="Genomic_DNA"/>
</dbReference>
<keyword evidence="7 9" id="KW-0234">DNA repair</keyword>
<evidence type="ECO:0000256" key="6">
    <source>
        <dbReference type="ARBA" id="ARBA00022840"/>
    </source>
</evidence>
<evidence type="ECO:0000313" key="12">
    <source>
        <dbReference type="EMBL" id="SHE90720.1"/>
    </source>
</evidence>
<dbReference type="GO" id="GO:0043590">
    <property type="term" value="C:bacterial nucleoid"/>
    <property type="evidence" value="ECO:0007669"/>
    <property type="project" value="TreeGrafter"/>
</dbReference>
<gene>
    <name evidence="12" type="ORF">SAMN02745225_01965</name>
</gene>
<keyword evidence="4" id="KW-0547">Nucleotide-binding</keyword>
<dbReference type="GO" id="GO:0005524">
    <property type="term" value="F:ATP binding"/>
    <property type="evidence" value="ECO:0007669"/>
    <property type="project" value="UniProtKB-KW"/>
</dbReference>
<dbReference type="InterPro" id="IPR027417">
    <property type="entry name" value="P-loop_NTPase"/>
</dbReference>
<dbReference type="PROSITE" id="PS00675">
    <property type="entry name" value="SIGMA54_INTERACT_1"/>
    <property type="match status" value="1"/>
</dbReference>
<dbReference type="SUPFAM" id="SSF52540">
    <property type="entry name" value="P-loop containing nucleoside triphosphate hydrolases"/>
    <property type="match status" value="1"/>
</dbReference>
<keyword evidence="5 9" id="KW-0227">DNA damage</keyword>
<evidence type="ECO:0000256" key="5">
    <source>
        <dbReference type="ARBA" id="ARBA00022763"/>
    </source>
</evidence>
<name>A0A1M4XBD5_9ACTN</name>
<dbReference type="Proteomes" id="UP000184295">
    <property type="component" value="Unassembled WGS sequence"/>
</dbReference>
<evidence type="ECO:0000256" key="3">
    <source>
        <dbReference type="ARBA" id="ARBA00021315"/>
    </source>
</evidence>
<dbReference type="SMART" id="SM00382">
    <property type="entry name" value="AAA"/>
    <property type="match status" value="1"/>
</dbReference>
<dbReference type="Gene3D" id="3.40.50.300">
    <property type="entry name" value="P-loop containing nucleotide triphosphate hydrolases"/>
    <property type="match status" value="2"/>
</dbReference>
<keyword evidence="6" id="KW-0067">ATP-binding</keyword>
<feature type="domain" description="AAA+ ATPase" evidence="11">
    <location>
        <begin position="21"/>
        <end position="477"/>
    </location>
</feature>
<evidence type="ECO:0000256" key="10">
    <source>
        <dbReference type="SAM" id="Coils"/>
    </source>
</evidence>
<evidence type="ECO:0000256" key="9">
    <source>
        <dbReference type="PIRNR" id="PIRNR003128"/>
    </source>
</evidence>
<reference evidence="13" key="1">
    <citation type="submission" date="2016-11" db="EMBL/GenBank/DDBJ databases">
        <authorList>
            <person name="Varghese N."/>
            <person name="Submissions S."/>
        </authorList>
    </citation>
    <scope>NUCLEOTIDE SEQUENCE [LARGE SCALE GENOMIC DNA]</scope>
    <source>
        <strain evidence="13">DSM 19514</strain>
    </source>
</reference>
<dbReference type="RefSeq" id="WP_072791909.1">
    <property type="nucleotide sequence ID" value="NZ_FQUL01000036.1"/>
</dbReference>
<dbReference type="GO" id="GO:0009432">
    <property type="term" value="P:SOS response"/>
    <property type="evidence" value="ECO:0007669"/>
    <property type="project" value="TreeGrafter"/>
</dbReference>
<dbReference type="PIRSF" id="PIRSF003128">
    <property type="entry name" value="RecN"/>
    <property type="match status" value="1"/>
</dbReference>
<dbReference type="PANTHER" id="PTHR11059:SF0">
    <property type="entry name" value="DNA REPAIR PROTEIN RECN"/>
    <property type="match status" value="1"/>
</dbReference>
<comment type="similarity">
    <text evidence="2 9">Belongs to the RecN family.</text>
</comment>
<evidence type="ECO:0000256" key="8">
    <source>
        <dbReference type="ARBA" id="ARBA00033408"/>
    </source>
</evidence>
<proteinExistence type="inferred from homology"/>
<keyword evidence="13" id="KW-1185">Reference proteome</keyword>
<comment type="function">
    <text evidence="1 9">May be involved in recombinational repair of damaged DNA.</text>
</comment>
<dbReference type="GO" id="GO:0006310">
    <property type="term" value="P:DNA recombination"/>
    <property type="evidence" value="ECO:0007669"/>
    <property type="project" value="InterPro"/>
</dbReference>
<sequence>MLEYLRVRNIGVIEDVSMEFSKGFVVVTGETGAGKTLLTSALSFLLGSKLPRSTQKSETVVEAVINLKGQELHVRRELNSLGRSRSFRDGELITSAELSRLMQSHIEIFGQNLSVSLSKPQFQLQMLDRAGRISLERLIDMRSRLRQLERELGDFEERNAELTKKRDELRETLAELERARLTTPDEDGVLEEKIEVATHIEETKATLRQALSQLDPDHATGVLDELARLVRVLSRLPGATEISQRVENALIDLSDIKSELYEQLSVLEGDEASLEEMQARLFQLRTLERKYQMPLLELVMLQERCKEELSRSDSGLQSATYLDTEIQHLRSKIADEESQIRSLRVKTASAIKDELETLLADLGLSRTTIEFNLSAEGDGTPMETLVSTNPGTPLAPLGQIASGGELSRIMLALCRVLGSDATTLIFDEIDAGIGGETALWVARSLKALGEQKQVVAVTHLAQVASFADQHFVVEKEQSETSTKTVVKELVTYDAQVTEISRMLSGQRDSEAAREHADELLKLGAKG</sequence>
<evidence type="ECO:0000313" key="13">
    <source>
        <dbReference type="Proteomes" id="UP000184295"/>
    </source>
</evidence>
<dbReference type="Pfam" id="PF02463">
    <property type="entry name" value="SMC_N"/>
    <property type="match status" value="1"/>
</dbReference>
<keyword evidence="10" id="KW-0175">Coiled coil</keyword>